<gene>
    <name evidence="1" type="ORF">SAMN03080599_01273</name>
</gene>
<dbReference type="AlphaFoldDB" id="A0A1G5RWG1"/>
<keyword evidence="2" id="KW-1185">Reference proteome</keyword>
<evidence type="ECO:0000313" key="2">
    <source>
        <dbReference type="Proteomes" id="UP000199208"/>
    </source>
</evidence>
<accession>A0A1G5RWG1</accession>
<dbReference type="RefSeq" id="WP_092590057.1">
    <property type="nucleotide sequence ID" value="NZ_FMWL01000004.1"/>
</dbReference>
<dbReference type="EMBL" id="FMWL01000004">
    <property type="protein sequence ID" value="SCZ78454.1"/>
    <property type="molecule type" value="Genomic_DNA"/>
</dbReference>
<name>A0A1G5RWG1_9FIRM</name>
<sequence length="67" mass="7575">MSAFKKPIEISRSERNNRDVTIHLFNLNILSHNQGPAFAELLKLAVLTAFAYAVSKFVKGEPLFKNK</sequence>
<organism evidence="1 2">
    <name type="scientific">Acidaminobacter hydrogenoformans DSM 2784</name>
    <dbReference type="NCBI Taxonomy" id="1120920"/>
    <lineage>
        <taxon>Bacteria</taxon>
        <taxon>Bacillati</taxon>
        <taxon>Bacillota</taxon>
        <taxon>Clostridia</taxon>
        <taxon>Peptostreptococcales</taxon>
        <taxon>Acidaminobacteraceae</taxon>
        <taxon>Acidaminobacter</taxon>
    </lineage>
</organism>
<dbReference type="Proteomes" id="UP000199208">
    <property type="component" value="Unassembled WGS sequence"/>
</dbReference>
<protein>
    <submittedName>
        <fullName evidence="1">Uncharacterized protein</fullName>
    </submittedName>
</protein>
<dbReference type="STRING" id="1120920.SAMN03080599_01273"/>
<proteinExistence type="predicted"/>
<evidence type="ECO:0000313" key="1">
    <source>
        <dbReference type="EMBL" id="SCZ78454.1"/>
    </source>
</evidence>
<reference evidence="1 2" key="1">
    <citation type="submission" date="2016-10" db="EMBL/GenBank/DDBJ databases">
        <authorList>
            <person name="de Groot N.N."/>
        </authorList>
    </citation>
    <scope>NUCLEOTIDE SEQUENCE [LARGE SCALE GENOMIC DNA]</scope>
    <source>
        <strain evidence="1 2">DSM 2784</strain>
    </source>
</reference>